<feature type="domain" description="TNase-like" evidence="1">
    <location>
        <begin position="1"/>
        <end position="89"/>
    </location>
</feature>
<protein>
    <recommendedName>
        <fullName evidence="1">TNase-like domain-containing protein</fullName>
    </recommendedName>
</protein>
<sequence length="89" mass="10150">MTKIKVKKITDGDTFQGTRGGFYRLANVDAPEKRERGYQKAKETLKELIEGEKLIVKVEGTSYGRKVATVRIPGEKTSINEKMKRRGYK</sequence>
<dbReference type="Pfam" id="PF00565">
    <property type="entry name" value="SNase"/>
    <property type="match status" value="1"/>
</dbReference>
<reference evidence="2" key="1">
    <citation type="journal article" date="2015" name="Nature">
        <title>Complex archaea that bridge the gap between prokaryotes and eukaryotes.</title>
        <authorList>
            <person name="Spang A."/>
            <person name="Saw J.H."/>
            <person name="Jorgensen S.L."/>
            <person name="Zaremba-Niedzwiedzka K."/>
            <person name="Martijn J."/>
            <person name="Lind A.E."/>
            <person name="van Eijk R."/>
            <person name="Schleper C."/>
            <person name="Guy L."/>
            <person name="Ettema T.J."/>
        </authorList>
    </citation>
    <scope>NUCLEOTIDE SEQUENCE</scope>
</reference>
<dbReference type="InterPro" id="IPR035437">
    <property type="entry name" value="SNase_OB-fold_sf"/>
</dbReference>
<accession>A0A0F9VSH5</accession>
<dbReference type="InterPro" id="IPR016071">
    <property type="entry name" value="Staphylococal_nuclease_OB-fold"/>
</dbReference>
<dbReference type="PROSITE" id="PS50830">
    <property type="entry name" value="TNASE_3"/>
    <property type="match status" value="1"/>
</dbReference>
<dbReference type="EMBL" id="LAZR01000029">
    <property type="protein sequence ID" value="KKO02863.1"/>
    <property type="molecule type" value="Genomic_DNA"/>
</dbReference>
<organism evidence="2">
    <name type="scientific">marine sediment metagenome</name>
    <dbReference type="NCBI Taxonomy" id="412755"/>
    <lineage>
        <taxon>unclassified sequences</taxon>
        <taxon>metagenomes</taxon>
        <taxon>ecological metagenomes</taxon>
    </lineage>
</organism>
<dbReference type="AlphaFoldDB" id="A0A0F9VSH5"/>
<evidence type="ECO:0000313" key="2">
    <source>
        <dbReference type="EMBL" id="KKO02863.1"/>
    </source>
</evidence>
<comment type="caution">
    <text evidence="2">The sequence shown here is derived from an EMBL/GenBank/DDBJ whole genome shotgun (WGS) entry which is preliminary data.</text>
</comment>
<dbReference type="SUPFAM" id="SSF50199">
    <property type="entry name" value="Staphylococcal nuclease"/>
    <property type="match status" value="1"/>
</dbReference>
<name>A0A0F9VSH5_9ZZZZ</name>
<proteinExistence type="predicted"/>
<gene>
    <name evidence="2" type="ORF">LCGC14_0103130</name>
</gene>
<dbReference type="Gene3D" id="2.40.50.90">
    <property type="match status" value="1"/>
</dbReference>
<evidence type="ECO:0000259" key="1">
    <source>
        <dbReference type="PROSITE" id="PS50830"/>
    </source>
</evidence>